<dbReference type="Proteomes" id="UP000186136">
    <property type="component" value="Unassembled WGS sequence"/>
</dbReference>
<comment type="caution">
    <text evidence="2">The sequence shown here is derived from an EMBL/GenBank/DDBJ whole genome shotgun (WGS) entry which is preliminary data.</text>
</comment>
<proteinExistence type="predicted"/>
<feature type="domain" description="GLEYA adhesin" evidence="1">
    <location>
        <begin position="2"/>
        <end position="80"/>
    </location>
</feature>
<dbReference type="EMBL" id="BDGI01000159">
    <property type="protein sequence ID" value="GAV30105.1"/>
    <property type="molecule type" value="Genomic_DNA"/>
</dbReference>
<reference evidence="2 3" key="1">
    <citation type="submission" date="2016-08" db="EMBL/GenBank/DDBJ databases">
        <title>Whole genome shotgun sequence of Pichia membranifaciens KS47-1.</title>
        <authorList>
            <person name="Konishi M."/>
            <person name="Ishida M."/>
            <person name="Arakawa T."/>
            <person name="Kato Y."/>
            <person name="Horiuchi J."/>
        </authorList>
    </citation>
    <scope>NUCLEOTIDE SEQUENCE [LARGE SCALE GENOMIC DNA]</scope>
    <source>
        <strain evidence="2 3">KS47-1</strain>
    </source>
</reference>
<evidence type="ECO:0000313" key="3">
    <source>
        <dbReference type="Proteomes" id="UP000186136"/>
    </source>
</evidence>
<dbReference type="Gene3D" id="2.60.120.1560">
    <property type="match status" value="1"/>
</dbReference>
<dbReference type="OrthoDB" id="3996163at2759"/>
<dbReference type="AlphaFoldDB" id="A0A1Q2YKN3"/>
<evidence type="ECO:0000313" key="2">
    <source>
        <dbReference type="EMBL" id="GAV30105.1"/>
    </source>
</evidence>
<accession>A0A1Q2YKN3</accession>
<dbReference type="InterPro" id="IPR018871">
    <property type="entry name" value="GLEYA_adhesin_domain"/>
</dbReference>
<dbReference type="Pfam" id="PF10528">
    <property type="entry name" value="GLEYA"/>
    <property type="match status" value="1"/>
</dbReference>
<protein>
    <recommendedName>
        <fullName evidence="1">GLEYA adhesin domain-containing protein</fullName>
    </recommendedName>
</protein>
<sequence>MTKIDDGAMVFIGSGAYDCCKPGSAPTGDADTAALFSYKAFNQPSKPAIVWIYFEAGSYYPIRIVYANFVSAGGIEMLVTPPDGSATTNIGHFVYQLISNDQNVCSATTITTTFESSTTYIYATGVPTTITVPQTITSNGVSTVVIEEEVYFSAYSQTNTQYVFTFDYKYLA</sequence>
<gene>
    <name evidence="2" type="ORF">PMKS-003612</name>
</gene>
<name>A0A1Q2YKN3_9ASCO</name>
<evidence type="ECO:0000259" key="1">
    <source>
        <dbReference type="Pfam" id="PF10528"/>
    </source>
</evidence>
<keyword evidence="3" id="KW-1185">Reference proteome</keyword>
<organism evidence="2 3">
    <name type="scientific">Pichia membranifaciens</name>
    <dbReference type="NCBI Taxonomy" id="4926"/>
    <lineage>
        <taxon>Eukaryota</taxon>
        <taxon>Fungi</taxon>
        <taxon>Dikarya</taxon>
        <taxon>Ascomycota</taxon>
        <taxon>Saccharomycotina</taxon>
        <taxon>Pichiomycetes</taxon>
        <taxon>Pichiales</taxon>
        <taxon>Pichiaceae</taxon>
        <taxon>Pichia</taxon>
    </lineage>
</organism>